<dbReference type="InterPro" id="IPR022059">
    <property type="entry name" value="DUF3615"/>
</dbReference>
<evidence type="ECO:0000259" key="3">
    <source>
        <dbReference type="Pfam" id="PF20235"/>
    </source>
</evidence>
<dbReference type="AlphaFoldDB" id="A0A5J9VBX0"/>
<dbReference type="Proteomes" id="UP000324897">
    <property type="component" value="Chromosome 1"/>
</dbReference>
<dbReference type="Pfam" id="PF20235">
    <property type="entry name" value="PIR2-like_helical"/>
    <property type="match status" value="1"/>
</dbReference>
<reference evidence="4 5" key="1">
    <citation type="journal article" date="2019" name="Sci. Rep.">
        <title>A high-quality genome of Eragrostis curvula grass provides insights into Poaceae evolution and supports new strategies to enhance forage quality.</title>
        <authorList>
            <person name="Carballo J."/>
            <person name="Santos B.A.C.M."/>
            <person name="Zappacosta D."/>
            <person name="Garbus I."/>
            <person name="Selva J.P."/>
            <person name="Gallo C.A."/>
            <person name="Diaz A."/>
            <person name="Albertini E."/>
            <person name="Caccamo M."/>
            <person name="Echenique V."/>
        </authorList>
    </citation>
    <scope>NUCLEOTIDE SEQUENCE [LARGE SCALE GENOMIC DNA]</scope>
    <source>
        <strain evidence="5">cv. Victoria</strain>
        <tissue evidence="4">Leaf</tissue>
    </source>
</reference>
<feature type="non-terminal residue" evidence="4">
    <location>
        <position position="1"/>
    </location>
</feature>
<comment type="caution">
    <text evidence="4">The sequence shown here is derived from an EMBL/GenBank/DDBJ whole genome shotgun (WGS) entry which is preliminary data.</text>
</comment>
<feature type="domain" description="DUF3615" evidence="2">
    <location>
        <begin position="271"/>
        <end position="375"/>
    </location>
</feature>
<dbReference type="InterPro" id="IPR046527">
    <property type="entry name" value="PIR2-like_helical"/>
</dbReference>
<dbReference type="Pfam" id="PF12274">
    <property type="entry name" value="DUF3615"/>
    <property type="match status" value="1"/>
</dbReference>
<evidence type="ECO:0000259" key="2">
    <source>
        <dbReference type="Pfam" id="PF12274"/>
    </source>
</evidence>
<evidence type="ECO:0008006" key="6">
    <source>
        <dbReference type="Google" id="ProtNLM"/>
    </source>
</evidence>
<evidence type="ECO:0000313" key="4">
    <source>
        <dbReference type="EMBL" id="TVU33619.1"/>
    </source>
</evidence>
<accession>A0A5J9VBX0</accession>
<dbReference type="EMBL" id="RWGY01000011">
    <property type="protein sequence ID" value="TVU33619.1"/>
    <property type="molecule type" value="Genomic_DNA"/>
</dbReference>
<dbReference type="OrthoDB" id="686981at2759"/>
<feature type="compositionally biased region" description="Polar residues" evidence="1">
    <location>
        <begin position="1"/>
        <end position="12"/>
    </location>
</feature>
<proteinExistence type="predicted"/>
<evidence type="ECO:0000256" key="1">
    <source>
        <dbReference type="SAM" id="MobiDB-lite"/>
    </source>
</evidence>
<protein>
    <recommendedName>
        <fullName evidence="6">Hexosyltransferase</fullName>
    </recommendedName>
</protein>
<dbReference type="Gramene" id="TVU33619">
    <property type="protein sequence ID" value="TVU33619"/>
    <property type="gene ID" value="EJB05_25445"/>
</dbReference>
<organism evidence="4 5">
    <name type="scientific">Eragrostis curvula</name>
    <name type="common">weeping love grass</name>
    <dbReference type="NCBI Taxonomy" id="38414"/>
    <lineage>
        <taxon>Eukaryota</taxon>
        <taxon>Viridiplantae</taxon>
        <taxon>Streptophyta</taxon>
        <taxon>Embryophyta</taxon>
        <taxon>Tracheophyta</taxon>
        <taxon>Spermatophyta</taxon>
        <taxon>Magnoliopsida</taxon>
        <taxon>Liliopsida</taxon>
        <taxon>Poales</taxon>
        <taxon>Poaceae</taxon>
        <taxon>PACMAD clade</taxon>
        <taxon>Chloridoideae</taxon>
        <taxon>Eragrostideae</taxon>
        <taxon>Eragrostidinae</taxon>
        <taxon>Eragrostis</taxon>
    </lineage>
</organism>
<feature type="domain" description="PIR2-like helical" evidence="3">
    <location>
        <begin position="40"/>
        <end position="152"/>
    </location>
</feature>
<dbReference type="PANTHER" id="PTHR33120:SF51">
    <property type="entry name" value="PIR2-LIKE HELICAL DOMAIN-CONTAINING PROTEIN"/>
    <property type="match status" value="1"/>
</dbReference>
<gene>
    <name evidence="4" type="ORF">EJB05_25445</name>
</gene>
<feature type="region of interest" description="Disordered" evidence="1">
    <location>
        <begin position="1"/>
        <end position="23"/>
    </location>
</feature>
<name>A0A5J9VBX0_9POAL</name>
<sequence>GGTPDDATSSSGDKYREEAAPLPPRQDARALRRMLLGLTRGYYLDAISRLPTADLRTALARGLLVGGHCYGPLHPVHNIIANSVWYAAAFPLGRADRIDQVGVLSAKGTDRAVRRSLDGSVAFLHHLCPSLSLDDALWHLCLARADLRDAVASARGASVRPSFLCAKEPEEGQVKAAFLLAAQTARHRQPSALAFFASSVLPDVEHDVVRLLVTGKHGLSSLDIESLSRLLLPHPLSSSQPPPQPSPKINQVIADRRRGMTIWYDGLLRLAEAALSKFAHQTGVQYQLHVIYGESLLEDDDNYDQYFHINFMAQPKEEPGAGPGHRLFFFAEAPRPRDLDFHEEDVSLCCLVQPSPADIDNCLACLTDKVKIDHPAVHSPVLLFGEQCYEIDKVDHEWDFRPVLGIDYLFFDSVRDNELVEYLHNHFARIDAYCSNLTDGPPAVNYCRRLG</sequence>
<keyword evidence="5" id="KW-1185">Reference proteome</keyword>
<dbReference type="PANTHER" id="PTHR33120">
    <property type="entry name" value="EXPRESSED PROTEIN-RELATED"/>
    <property type="match status" value="1"/>
</dbReference>
<evidence type="ECO:0000313" key="5">
    <source>
        <dbReference type="Proteomes" id="UP000324897"/>
    </source>
</evidence>